<feature type="domain" description="ASPIC/UnbV" evidence="2">
    <location>
        <begin position="521"/>
        <end position="584"/>
    </location>
</feature>
<dbReference type="OrthoDB" id="1488345at2"/>
<dbReference type="EMBL" id="QGGO01000004">
    <property type="protein sequence ID" value="PWK28193.1"/>
    <property type="molecule type" value="Genomic_DNA"/>
</dbReference>
<dbReference type="Gene3D" id="2.130.10.130">
    <property type="entry name" value="Integrin alpha, N-terminal"/>
    <property type="match status" value="3"/>
</dbReference>
<evidence type="ECO:0000313" key="3">
    <source>
        <dbReference type="EMBL" id="PWK28193.1"/>
    </source>
</evidence>
<dbReference type="InterPro" id="IPR011519">
    <property type="entry name" value="UnbV_ASPIC"/>
</dbReference>
<dbReference type="InterPro" id="IPR028994">
    <property type="entry name" value="Integrin_alpha_N"/>
</dbReference>
<dbReference type="RefSeq" id="WP_109741752.1">
    <property type="nucleotide sequence ID" value="NZ_QGGO01000004.1"/>
</dbReference>
<dbReference type="SUPFAM" id="SSF69318">
    <property type="entry name" value="Integrin alpha N-terminal domain"/>
    <property type="match status" value="3"/>
</dbReference>
<gene>
    <name evidence="3" type="ORF">LV89_00972</name>
</gene>
<dbReference type="InterPro" id="IPR027039">
    <property type="entry name" value="Crtac1"/>
</dbReference>
<dbReference type="PANTHER" id="PTHR16026">
    <property type="entry name" value="CARTILAGE ACIDIC PROTEIN 1"/>
    <property type="match status" value="1"/>
</dbReference>
<name>A0A316EHC2_9BACT</name>
<dbReference type="PROSITE" id="PS51257">
    <property type="entry name" value="PROKAR_LIPOPROTEIN"/>
    <property type="match status" value="1"/>
</dbReference>
<dbReference type="Pfam" id="PF07593">
    <property type="entry name" value="UnbV_ASPIC"/>
    <property type="match status" value="1"/>
</dbReference>
<dbReference type="AlphaFoldDB" id="A0A316EHC2"/>
<evidence type="ECO:0000313" key="4">
    <source>
        <dbReference type="Proteomes" id="UP000245489"/>
    </source>
</evidence>
<dbReference type="Pfam" id="PF13517">
    <property type="entry name" value="FG-GAP_3"/>
    <property type="match status" value="5"/>
</dbReference>
<protein>
    <submittedName>
        <fullName evidence="3">VCBS repeat protein</fullName>
    </submittedName>
</protein>
<dbReference type="Proteomes" id="UP000245489">
    <property type="component" value="Unassembled WGS sequence"/>
</dbReference>
<reference evidence="3 4" key="1">
    <citation type="submission" date="2018-05" db="EMBL/GenBank/DDBJ databases">
        <title>Genomic Encyclopedia of Archaeal and Bacterial Type Strains, Phase II (KMG-II): from individual species to whole genera.</title>
        <authorList>
            <person name="Goeker M."/>
        </authorList>
    </citation>
    <scope>NUCLEOTIDE SEQUENCE [LARGE SCALE GENOMIC DNA]</scope>
    <source>
        <strain evidence="3 4">DSM 22214</strain>
    </source>
</reference>
<sequence>MNRLPFLPPLFTIIIVLFLTSCKTNNKKFDRLSSAKTGVSFINKIEENETQNVLNYEYFYNGGGVAAADFNNDGLIDLYFTANMGSDKLYINKGKGLEFEDVTENSGITFNGEWKTGVSIVDINNDGWNDIYVSVSGNVDNPALRKNKLYINNKNSSSPQFTEKAAEYGLDCNGFTTQTAFFDYDKDGDLDAFVMNHNVKDFNRFDVEAVHAMRDSLAGDKLLRNDNGKFIDVSVAAGIKGNPIGFGLGLHIADLNNDNFPDIYVSNDYIESDYLYINNQDGTFSDNIAKMTDHTSYFSMGNDIADFNNDLLPDIITLDMLPEDNKRQKLLFGPDNYEAYLSMLKNGFHPEIMRNMLQMNNGNGTFSDIGQVSGISNTDWSWSALFADYDNDGYKDLFVTNGYLRDYSNMDFVKYYADKKSDENASMLDIIKQMPSTLTTNYIFKNNGDLTFSNLTKDWGIELPINSNGAVYADLDNDGDLELIVNNINEEASIYQNLQQENTPQNFVNITLKNGNKSIEGSKVYAYSGGLKQYQEASNLRGFQSSVSIPLHFGLGNNTKIDSIRIVWNDNATQIIKNLQINQTNTINYQKESEYQSISPTPYYTEVQNNSFVHSQMPFNDFSKQLLLPQMYSYQGPALAVGDVNGDKIEDVYLGGGKGSKGQLLLQDKSGNFRESQQAIFKQDELCTDADATFFDSDNDGDLDLYVVSGGYEYLVDDFLLQDRLYLNDGKGNFTKSEDKLPLNRSSKSKVLPFDADNDGDLDLFLAGYVVPHNYPAYNPSSILINEKGTFKELPNEHLSKLGIVTDATAIDINKDGLKDIVLVGEWIPVTILMNKNGNFEKKELPNLNGFWQSIEAQDIDNDGDEDLVLGNLGLNSQYKASVNEPFTLTVKDFDGNGSIDPIMSHFIQGQNYPAYSLDELSSQLPSIKKKYTDYKSYSETKTSDLLTLLNDKESFTTQIHELASGILMNNNGELSFTRLPIQAQFSMVNAIKFQDINGDKLPDLLLAGNNSKMRVRIGNLDANHGQLFINKGKGAFEYLPQNTSGLNIRGDVKNMAFVGDKILFGVNNAPLVMYQKAKILTYQ</sequence>
<evidence type="ECO:0000256" key="1">
    <source>
        <dbReference type="ARBA" id="ARBA00022729"/>
    </source>
</evidence>
<dbReference type="PANTHER" id="PTHR16026:SF0">
    <property type="entry name" value="CARTILAGE ACIDIC PROTEIN 1"/>
    <property type="match status" value="1"/>
</dbReference>
<proteinExistence type="predicted"/>
<keyword evidence="4" id="KW-1185">Reference proteome</keyword>
<evidence type="ECO:0000259" key="2">
    <source>
        <dbReference type="Pfam" id="PF07593"/>
    </source>
</evidence>
<organism evidence="3 4">
    <name type="scientific">Arcicella aurantiaca</name>
    <dbReference type="NCBI Taxonomy" id="591202"/>
    <lineage>
        <taxon>Bacteria</taxon>
        <taxon>Pseudomonadati</taxon>
        <taxon>Bacteroidota</taxon>
        <taxon>Cytophagia</taxon>
        <taxon>Cytophagales</taxon>
        <taxon>Flectobacillaceae</taxon>
        <taxon>Arcicella</taxon>
    </lineage>
</organism>
<accession>A0A316EHC2</accession>
<dbReference type="InterPro" id="IPR013517">
    <property type="entry name" value="FG-GAP"/>
</dbReference>
<keyword evidence="1" id="KW-0732">Signal</keyword>
<comment type="caution">
    <text evidence="3">The sequence shown here is derived from an EMBL/GenBank/DDBJ whole genome shotgun (WGS) entry which is preliminary data.</text>
</comment>